<proteinExistence type="predicted"/>
<gene>
    <name evidence="1" type="ORF">Pra_mt0321</name>
</gene>
<dbReference type="RefSeq" id="YP_007374958.1">
    <property type="nucleotide sequence ID" value="NC_020148.1"/>
</dbReference>
<sequence length="59" mass="6972">MGNWSYNFNSNDGHRFPGLCSSYGTNVFMGCNRYYEFIISCSSIWTRFSWANLGWLQRK</sequence>
<keyword evidence="1" id="KW-0496">Mitochondrion</keyword>
<dbReference type="EMBL" id="HE613568">
    <property type="protein sequence ID" value="CCF07389.1"/>
    <property type="molecule type" value="Genomic_DNA"/>
</dbReference>
<protein>
    <submittedName>
        <fullName evidence="1">Uncharacterized protein</fullName>
    </submittedName>
</protein>
<evidence type="ECO:0000313" key="1">
    <source>
        <dbReference type="EMBL" id="CCF07389.1"/>
    </source>
</evidence>
<name>L8B9H1_PHLRA</name>
<reference evidence="1" key="1">
    <citation type="journal article" date="2014" name="PLoS ONE">
        <title>Mitochondrial Genome of Phlebia radiata Is the Second Largest (156 kbp) among Fungi and Features Signs of Genome Flexibility and Recent Recombination Events.</title>
        <authorList>
            <person name="Salavirta H."/>
            <person name="Oksanen I."/>
            <person name="Kuuskeri J."/>
            <person name="Makela M."/>
            <person name="Laine P."/>
            <person name="Paulin L."/>
            <person name="Lundell T."/>
        </authorList>
    </citation>
    <scope>NUCLEOTIDE SEQUENCE</scope>
    <source>
        <strain evidence="1">79</strain>
    </source>
</reference>
<geneLocation type="mitochondrion" evidence="1"/>
<accession>L8B9H1</accession>
<organism evidence="1">
    <name type="scientific">Phlebia radiata</name>
    <name type="common">White-rot fungus</name>
    <dbReference type="NCBI Taxonomy" id="5308"/>
    <lineage>
        <taxon>Eukaryota</taxon>
        <taxon>Fungi</taxon>
        <taxon>Dikarya</taxon>
        <taxon>Basidiomycota</taxon>
        <taxon>Agaricomycotina</taxon>
        <taxon>Agaricomycetes</taxon>
        <taxon>Polyporales</taxon>
        <taxon>Meruliaceae</taxon>
        <taxon>Phlebia</taxon>
    </lineage>
</organism>
<dbReference type="GeneID" id="14469565"/>
<dbReference type="AlphaFoldDB" id="L8B9H1"/>